<accession>A0ABS3EKG9</accession>
<dbReference type="Proteomes" id="UP000664699">
    <property type="component" value="Unassembled WGS sequence"/>
</dbReference>
<evidence type="ECO:0000256" key="1">
    <source>
        <dbReference type="SAM" id="SignalP"/>
    </source>
</evidence>
<dbReference type="RefSeq" id="WP_207134690.1">
    <property type="nucleotide sequence ID" value="NZ_JAFLNA010000008.1"/>
</dbReference>
<comment type="caution">
    <text evidence="3">The sequence shown here is derived from an EMBL/GenBank/DDBJ whole genome shotgun (WGS) entry which is preliminary data.</text>
</comment>
<dbReference type="SUPFAM" id="SSF56219">
    <property type="entry name" value="DNase I-like"/>
    <property type="match status" value="1"/>
</dbReference>
<feature type="signal peptide" evidence="1">
    <location>
        <begin position="1"/>
        <end position="19"/>
    </location>
</feature>
<organism evidence="3 4">
    <name type="scientific">Agrobacterium burrii</name>
    <dbReference type="NCBI Taxonomy" id="2815339"/>
    <lineage>
        <taxon>Bacteria</taxon>
        <taxon>Pseudomonadati</taxon>
        <taxon>Pseudomonadota</taxon>
        <taxon>Alphaproteobacteria</taxon>
        <taxon>Hyphomicrobiales</taxon>
        <taxon>Rhizobiaceae</taxon>
        <taxon>Rhizobium/Agrobacterium group</taxon>
        <taxon>Agrobacterium</taxon>
        <taxon>Agrobacterium tumefaciens complex</taxon>
    </lineage>
</organism>
<protein>
    <recommendedName>
        <fullName evidence="2">Endonuclease/exonuclease/phosphatase domain-containing protein</fullName>
    </recommendedName>
</protein>
<feature type="domain" description="Endonuclease/exonuclease/phosphatase" evidence="2">
    <location>
        <begin position="81"/>
        <end position="361"/>
    </location>
</feature>
<dbReference type="EMBL" id="JAFLNA010000008">
    <property type="protein sequence ID" value="MBO0132252.1"/>
    <property type="molecule type" value="Genomic_DNA"/>
</dbReference>
<dbReference type="PANTHER" id="PTHR42834">
    <property type="entry name" value="ENDONUCLEASE/EXONUCLEASE/PHOSPHATASE FAMILY PROTEIN (AFU_ORTHOLOGUE AFUA_3G09210)"/>
    <property type="match status" value="1"/>
</dbReference>
<evidence type="ECO:0000313" key="4">
    <source>
        <dbReference type="Proteomes" id="UP000664699"/>
    </source>
</evidence>
<dbReference type="Pfam" id="PF19580">
    <property type="entry name" value="Exo_endo_phos_3"/>
    <property type="match status" value="1"/>
</dbReference>
<sequence length="366" mass="40115">MRLIISLAAAWLATSSAMAQPITIVSYNAENLFDTDDDASNPRDDTYLPLVVKDQNRQAHDARCEQFNGTSGFYVQECKTLNWDGPTYTTKLKRYADVLLAMPALPDILVIPETENKKVLDDLVSQHLGGAGYSVVQLDTSDEPESRGIDVGLLTKLPLVGTPQAHVVDFGGAAATCGKTRDILQVTVKLPDDENLTIFGVHFPSGASPFECRVRALKQVSSLAAALPAGSLSIVAGDFNVNCSESPTEGFSRLLQRGNWYASPLITHGCNAPGSTKYVDRIMDNWNTWSFLDMILVSPELSATRASEKNWFADLGSFGTVVVHPEQITVDEDNKGFIEPRRFDPRTGRGVSDHWPVMMRLLPRRG</sequence>
<feature type="chain" id="PRO_5046464082" description="Endonuclease/exonuclease/phosphatase domain-containing protein" evidence="1">
    <location>
        <begin position="20"/>
        <end position="366"/>
    </location>
</feature>
<name>A0ABS3EKG9_9HYPH</name>
<reference evidence="3 4" key="1">
    <citation type="submission" date="2021-03" db="EMBL/GenBank/DDBJ databases">
        <title>Whole genome sequence of Agrobacterium sp. strain Rnr.</title>
        <authorList>
            <person name="Mafakheri H."/>
            <person name="Taghavi S.M."/>
            <person name="Nemanja K."/>
            <person name="Osdaghi E."/>
        </authorList>
    </citation>
    <scope>NUCLEOTIDE SEQUENCE [LARGE SCALE GENOMIC DNA]</scope>
    <source>
        <strain evidence="3 4">Rnr</strain>
    </source>
</reference>
<evidence type="ECO:0000259" key="2">
    <source>
        <dbReference type="Pfam" id="PF19580"/>
    </source>
</evidence>
<dbReference type="Gene3D" id="3.60.10.10">
    <property type="entry name" value="Endonuclease/exonuclease/phosphatase"/>
    <property type="match status" value="1"/>
</dbReference>
<dbReference type="InterPro" id="IPR036691">
    <property type="entry name" value="Endo/exonu/phosph_ase_sf"/>
</dbReference>
<proteinExistence type="predicted"/>
<evidence type="ECO:0000313" key="3">
    <source>
        <dbReference type="EMBL" id="MBO0132252.1"/>
    </source>
</evidence>
<dbReference type="PANTHER" id="PTHR42834:SF1">
    <property type="entry name" value="ENDONUCLEASE_EXONUCLEASE_PHOSPHATASE FAMILY PROTEIN (AFU_ORTHOLOGUE AFUA_3G09210)"/>
    <property type="match status" value="1"/>
</dbReference>
<gene>
    <name evidence="3" type="ORF">JZX89_16075</name>
</gene>
<keyword evidence="1" id="KW-0732">Signal</keyword>
<dbReference type="InterPro" id="IPR005135">
    <property type="entry name" value="Endo/exonuclease/phosphatase"/>
</dbReference>
<keyword evidence="4" id="KW-1185">Reference proteome</keyword>